<evidence type="ECO:0000256" key="7">
    <source>
        <dbReference type="ARBA" id="ARBA00022842"/>
    </source>
</evidence>
<reference evidence="9" key="1">
    <citation type="submission" date="2024-05" db="EMBL/GenBank/DDBJ databases">
        <authorList>
            <person name="Kim S."/>
            <person name="Heo J."/>
            <person name="Choi H."/>
            <person name="Choi Y."/>
            <person name="Kwon S.-W."/>
            <person name="Kim Y."/>
        </authorList>
    </citation>
    <scope>NUCLEOTIDE SEQUENCE</scope>
    <source>
        <strain evidence="9">KACC 23698</strain>
    </source>
</reference>
<sequence>MMAAGCAPAAIRMEGDMRPSAALASNRDAVISTVSGYPVSNLRVFGSVARGEDDENSDVDLLIDPLPGLTLFQICGLEIELERLLGKKVDLVIAEELHRRIKGRVLAEAKPL</sequence>
<comment type="cofactor">
    <cofactor evidence="1">
        <name>Mg(2+)</name>
        <dbReference type="ChEBI" id="CHEBI:18420"/>
    </cofactor>
</comment>
<dbReference type="EMBL" id="CP157484">
    <property type="protein sequence ID" value="XBO39263.1"/>
    <property type="molecule type" value="Genomic_DNA"/>
</dbReference>
<protein>
    <submittedName>
        <fullName evidence="9">Nucleotidyltransferase family protein</fullName>
    </submittedName>
</protein>
<name>A0AAU7JG41_9HYPH</name>
<keyword evidence="7" id="KW-0460">Magnesium</keyword>
<evidence type="ECO:0000256" key="3">
    <source>
        <dbReference type="ARBA" id="ARBA00022695"/>
    </source>
</evidence>
<dbReference type="GO" id="GO:0046872">
    <property type="term" value="F:metal ion binding"/>
    <property type="evidence" value="ECO:0007669"/>
    <property type="project" value="UniProtKB-KW"/>
</dbReference>
<dbReference type="PANTHER" id="PTHR33571">
    <property type="entry name" value="SSL8005 PROTEIN"/>
    <property type="match status" value="1"/>
</dbReference>
<dbReference type="SUPFAM" id="SSF81301">
    <property type="entry name" value="Nucleotidyltransferase"/>
    <property type="match status" value="1"/>
</dbReference>
<dbReference type="AlphaFoldDB" id="A0AAU7JG41"/>
<dbReference type="InterPro" id="IPR052038">
    <property type="entry name" value="Type-VII_TA_antitoxin"/>
</dbReference>
<dbReference type="InterPro" id="IPR041633">
    <property type="entry name" value="Polbeta"/>
</dbReference>
<keyword evidence="5" id="KW-0547">Nucleotide-binding</keyword>
<evidence type="ECO:0000256" key="1">
    <source>
        <dbReference type="ARBA" id="ARBA00001946"/>
    </source>
</evidence>
<gene>
    <name evidence="9" type="ORF">ABEG18_00285</name>
</gene>
<dbReference type="GO" id="GO:0005524">
    <property type="term" value="F:ATP binding"/>
    <property type="evidence" value="ECO:0007669"/>
    <property type="project" value="UniProtKB-KW"/>
</dbReference>
<accession>A0AAU7JG41</accession>
<organism evidence="9">
    <name type="scientific">Alsobacter sp. KACC 23698</name>
    <dbReference type="NCBI Taxonomy" id="3149229"/>
    <lineage>
        <taxon>Bacteria</taxon>
        <taxon>Pseudomonadati</taxon>
        <taxon>Pseudomonadota</taxon>
        <taxon>Alphaproteobacteria</taxon>
        <taxon>Hyphomicrobiales</taxon>
        <taxon>Alsobacteraceae</taxon>
        <taxon>Alsobacter</taxon>
    </lineage>
</organism>
<keyword evidence="6" id="KW-0067">ATP-binding</keyword>
<keyword evidence="3" id="KW-0548">Nucleotidyltransferase</keyword>
<evidence type="ECO:0000256" key="6">
    <source>
        <dbReference type="ARBA" id="ARBA00022840"/>
    </source>
</evidence>
<dbReference type="Gene3D" id="3.30.460.10">
    <property type="entry name" value="Beta Polymerase, domain 2"/>
    <property type="match status" value="1"/>
</dbReference>
<dbReference type="RefSeq" id="WP_406856102.1">
    <property type="nucleotide sequence ID" value="NZ_CP157484.1"/>
</dbReference>
<proteinExistence type="predicted"/>
<dbReference type="CDD" id="cd05403">
    <property type="entry name" value="NT_KNTase_like"/>
    <property type="match status" value="1"/>
</dbReference>
<dbReference type="Pfam" id="PF18765">
    <property type="entry name" value="Polbeta"/>
    <property type="match status" value="1"/>
</dbReference>
<evidence type="ECO:0000256" key="4">
    <source>
        <dbReference type="ARBA" id="ARBA00022723"/>
    </source>
</evidence>
<dbReference type="InterPro" id="IPR043519">
    <property type="entry name" value="NT_sf"/>
</dbReference>
<evidence type="ECO:0000313" key="9">
    <source>
        <dbReference type="EMBL" id="XBO39263.1"/>
    </source>
</evidence>
<dbReference type="PANTHER" id="PTHR33571:SF12">
    <property type="entry name" value="BSL3053 PROTEIN"/>
    <property type="match status" value="1"/>
</dbReference>
<dbReference type="GO" id="GO:0016779">
    <property type="term" value="F:nucleotidyltransferase activity"/>
    <property type="evidence" value="ECO:0007669"/>
    <property type="project" value="UniProtKB-KW"/>
</dbReference>
<evidence type="ECO:0000256" key="5">
    <source>
        <dbReference type="ARBA" id="ARBA00022741"/>
    </source>
</evidence>
<feature type="domain" description="Polymerase beta nucleotidyltransferase" evidence="8">
    <location>
        <begin position="39"/>
        <end position="110"/>
    </location>
</feature>
<keyword evidence="4" id="KW-0479">Metal-binding</keyword>
<evidence type="ECO:0000256" key="2">
    <source>
        <dbReference type="ARBA" id="ARBA00022679"/>
    </source>
</evidence>
<keyword evidence="2" id="KW-0808">Transferase</keyword>
<evidence type="ECO:0000259" key="8">
    <source>
        <dbReference type="Pfam" id="PF18765"/>
    </source>
</evidence>